<reference evidence="1 2" key="1">
    <citation type="journal article" date="2015" name="Nature">
        <title>rRNA introns, odd ribosomes, and small enigmatic genomes across a large radiation of phyla.</title>
        <authorList>
            <person name="Brown C.T."/>
            <person name="Hug L.A."/>
            <person name="Thomas B.C."/>
            <person name="Sharon I."/>
            <person name="Castelle C.J."/>
            <person name="Singh A."/>
            <person name="Wilkins M.J."/>
            <person name="Williams K.H."/>
            <person name="Banfield J.F."/>
        </authorList>
    </citation>
    <scope>NUCLEOTIDE SEQUENCE [LARGE SCALE GENOMIC DNA]</scope>
</reference>
<gene>
    <name evidence="1" type="ORF">UY02_C0033G0002</name>
</gene>
<dbReference type="EMBL" id="LCOK01000033">
    <property type="protein sequence ID" value="KKU76075.1"/>
    <property type="molecule type" value="Genomic_DNA"/>
</dbReference>
<dbReference type="Proteomes" id="UP000034682">
    <property type="component" value="Unassembled WGS sequence"/>
</dbReference>
<organism evidence="1 2">
    <name type="scientific">Candidatus Giovannonibacteria bacterium GW2011_GWB1_47_6b</name>
    <dbReference type="NCBI Taxonomy" id="1618655"/>
    <lineage>
        <taxon>Bacteria</taxon>
        <taxon>Candidatus Giovannoniibacteriota</taxon>
    </lineage>
</organism>
<proteinExistence type="predicted"/>
<evidence type="ECO:0000313" key="2">
    <source>
        <dbReference type="Proteomes" id="UP000034682"/>
    </source>
</evidence>
<evidence type="ECO:0000313" key="1">
    <source>
        <dbReference type="EMBL" id="KKU76075.1"/>
    </source>
</evidence>
<dbReference type="AlphaFoldDB" id="A0A0G1W1A3"/>
<name>A0A0G1W1A3_9BACT</name>
<comment type="caution">
    <text evidence="1">The sequence shown here is derived from an EMBL/GenBank/DDBJ whole genome shotgun (WGS) entry which is preliminary data.</text>
</comment>
<sequence length="64" mass="7508">MEVPIKKGHKRFHLNGQIDTFIYQSYVDAKDRLGAVDYYYTKHHMTAGGNLSRGWINQHLTEEK</sequence>
<protein>
    <submittedName>
        <fullName evidence="1">Uncharacterized protein</fullName>
    </submittedName>
</protein>
<accession>A0A0G1W1A3</accession>